<dbReference type="InterPro" id="IPR009072">
    <property type="entry name" value="Histone-fold"/>
</dbReference>
<evidence type="ECO:0000256" key="2">
    <source>
        <dbReference type="ARBA" id="ARBA00023242"/>
    </source>
</evidence>
<dbReference type="VEuPathDB" id="VectorBase:CSON005066"/>
<feature type="domain" description="Transcription factor CBF/NF-Y/archaeal histone" evidence="5">
    <location>
        <begin position="9"/>
        <end position="73"/>
    </location>
</feature>
<dbReference type="PANTHER" id="PTHR46172:SF1">
    <property type="entry name" value="DNA POLYMERASE EPSILON SUBUNIT 3"/>
    <property type="match status" value="1"/>
</dbReference>
<dbReference type="CDD" id="cd22928">
    <property type="entry name" value="HFD_POLE3_DPB4"/>
    <property type="match status" value="1"/>
</dbReference>
<dbReference type="GO" id="GO:0006974">
    <property type="term" value="P:DNA damage response"/>
    <property type="evidence" value="ECO:0007669"/>
    <property type="project" value="TreeGrafter"/>
</dbReference>
<dbReference type="Gene3D" id="1.10.20.10">
    <property type="entry name" value="Histone, subunit A"/>
    <property type="match status" value="1"/>
</dbReference>
<dbReference type="AlphaFoldDB" id="A0A336N2B3"/>
<dbReference type="GO" id="GO:0031507">
    <property type="term" value="P:heterochromatin formation"/>
    <property type="evidence" value="ECO:0007669"/>
    <property type="project" value="TreeGrafter"/>
</dbReference>
<evidence type="ECO:0000256" key="4">
    <source>
        <dbReference type="SAM" id="MobiDB-lite"/>
    </source>
</evidence>
<dbReference type="EMBL" id="UFQT01002047">
    <property type="protein sequence ID" value="SSX32528.1"/>
    <property type="molecule type" value="Genomic_DNA"/>
</dbReference>
<dbReference type="InterPro" id="IPR051377">
    <property type="entry name" value="DNA_Pol-Epsilon_Subunit"/>
</dbReference>
<dbReference type="GO" id="GO:0008622">
    <property type="term" value="C:epsilon DNA polymerase complex"/>
    <property type="evidence" value="ECO:0007669"/>
    <property type="project" value="TreeGrafter"/>
</dbReference>
<name>A0A336N2B3_CULSO</name>
<evidence type="ECO:0000256" key="3">
    <source>
        <dbReference type="ARBA" id="ARBA00039793"/>
    </source>
</evidence>
<dbReference type="OMA" id="KQNHRTI"/>
<dbReference type="GO" id="GO:0031490">
    <property type="term" value="F:chromatin DNA binding"/>
    <property type="evidence" value="ECO:0007669"/>
    <property type="project" value="TreeGrafter"/>
</dbReference>
<proteinExistence type="predicted"/>
<dbReference type="GO" id="GO:0046982">
    <property type="term" value="F:protein heterodimerization activity"/>
    <property type="evidence" value="ECO:0007669"/>
    <property type="project" value="InterPro"/>
</dbReference>
<dbReference type="SUPFAM" id="SSF47113">
    <property type="entry name" value="Histone-fold"/>
    <property type="match status" value="1"/>
</dbReference>
<dbReference type="PANTHER" id="PTHR46172">
    <property type="entry name" value="DNA POLYMERASE EPSILON SUBUNIT 3"/>
    <property type="match status" value="1"/>
</dbReference>
<comment type="subcellular location">
    <subcellularLocation>
        <location evidence="1">Nucleus</location>
    </subcellularLocation>
</comment>
<dbReference type="GO" id="GO:0006272">
    <property type="term" value="P:leading strand elongation"/>
    <property type="evidence" value="ECO:0007669"/>
    <property type="project" value="TreeGrafter"/>
</dbReference>
<dbReference type="GO" id="GO:0008623">
    <property type="term" value="C:CHRAC"/>
    <property type="evidence" value="ECO:0007669"/>
    <property type="project" value="TreeGrafter"/>
</dbReference>
<organism evidence="6">
    <name type="scientific">Culicoides sonorensis</name>
    <name type="common">Biting midge</name>
    <dbReference type="NCBI Taxonomy" id="179676"/>
    <lineage>
        <taxon>Eukaryota</taxon>
        <taxon>Metazoa</taxon>
        <taxon>Ecdysozoa</taxon>
        <taxon>Arthropoda</taxon>
        <taxon>Hexapoda</taxon>
        <taxon>Insecta</taxon>
        <taxon>Pterygota</taxon>
        <taxon>Neoptera</taxon>
        <taxon>Endopterygota</taxon>
        <taxon>Diptera</taxon>
        <taxon>Nematocera</taxon>
        <taxon>Chironomoidea</taxon>
        <taxon>Ceratopogonidae</taxon>
        <taxon>Ceratopogoninae</taxon>
        <taxon>Culicoides</taxon>
        <taxon>Monoculicoides</taxon>
    </lineage>
</organism>
<dbReference type="InterPro" id="IPR003958">
    <property type="entry name" value="CBFA_NFYB_domain"/>
</dbReference>
<evidence type="ECO:0000313" key="6">
    <source>
        <dbReference type="EMBL" id="SSX32528.1"/>
    </source>
</evidence>
<evidence type="ECO:0000259" key="5">
    <source>
        <dbReference type="Pfam" id="PF00808"/>
    </source>
</evidence>
<feature type="compositionally biased region" description="Acidic residues" evidence="4">
    <location>
        <begin position="122"/>
        <end position="132"/>
    </location>
</feature>
<gene>
    <name evidence="6" type="primary">CSON005066</name>
</gene>
<feature type="region of interest" description="Disordered" evidence="4">
    <location>
        <begin position="94"/>
        <end position="132"/>
    </location>
</feature>
<evidence type="ECO:0000256" key="1">
    <source>
        <dbReference type="ARBA" id="ARBA00004123"/>
    </source>
</evidence>
<dbReference type="Pfam" id="PF00808">
    <property type="entry name" value="CBFD_NFYB_HMF"/>
    <property type="match status" value="1"/>
</dbReference>
<accession>A0A336N2B3</accession>
<protein>
    <recommendedName>
        <fullName evidence="3">DNA polymerase epsilon subunit 3</fullName>
    </recommendedName>
</protein>
<sequence length="132" mass="14617">MVERIEDLNLPNAVVTRLMKEALPDGINISKEARSALTRAASVYILYLTTAASTSAKEKKVKTLMANHVFEALEEIEFENFIDPLKAYLENYRSSQKEKRESKGGGGTGTKAVNGSAHKKDDDDEPEVIEDD</sequence>
<keyword evidence="2" id="KW-0539">Nucleus</keyword>
<reference evidence="6" key="1">
    <citation type="submission" date="2018-07" db="EMBL/GenBank/DDBJ databases">
        <authorList>
            <person name="Quirk P.G."/>
            <person name="Krulwich T.A."/>
        </authorList>
    </citation>
    <scope>NUCLEOTIDE SEQUENCE</scope>
</reference>